<dbReference type="InterPro" id="IPR023214">
    <property type="entry name" value="HAD_sf"/>
</dbReference>
<dbReference type="CDD" id="cd01427">
    <property type="entry name" value="HAD_like"/>
    <property type="match status" value="1"/>
</dbReference>
<dbReference type="SUPFAM" id="SSF56784">
    <property type="entry name" value="HAD-like"/>
    <property type="match status" value="1"/>
</dbReference>
<reference evidence="1" key="1">
    <citation type="journal article" date="2020" name="Stud. Mycol.">
        <title>101 Dothideomycetes genomes: a test case for predicting lifestyles and emergence of pathogens.</title>
        <authorList>
            <person name="Haridas S."/>
            <person name="Albert R."/>
            <person name="Binder M."/>
            <person name="Bloem J."/>
            <person name="Labutti K."/>
            <person name="Salamov A."/>
            <person name="Andreopoulos B."/>
            <person name="Baker S."/>
            <person name="Barry K."/>
            <person name="Bills G."/>
            <person name="Bluhm B."/>
            <person name="Cannon C."/>
            <person name="Castanera R."/>
            <person name="Culley D."/>
            <person name="Daum C."/>
            <person name="Ezra D."/>
            <person name="Gonzalez J."/>
            <person name="Henrissat B."/>
            <person name="Kuo A."/>
            <person name="Liang C."/>
            <person name="Lipzen A."/>
            <person name="Lutzoni F."/>
            <person name="Magnuson J."/>
            <person name="Mondo S."/>
            <person name="Nolan M."/>
            <person name="Ohm R."/>
            <person name="Pangilinan J."/>
            <person name="Park H.-J."/>
            <person name="Ramirez L."/>
            <person name="Alfaro M."/>
            <person name="Sun H."/>
            <person name="Tritt A."/>
            <person name="Yoshinaga Y."/>
            <person name="Zwiers L.-H."/>
            <person name="Turgeon B."/>
            <person name="Goodwin S."/>
            <person name="Spatafora J."/>
            <person name="Crous P."/>
            <person name="Grigoriev I."/>
        </authorList>
    </citation>
    <scope>NUCLEOTIDE SEQUENCE</scope>
    <source>
        <strain evidence="1">CBS 123094</strain>
    </source>
</reference>
<dbReference type="EMBL" id="ML977556">
    <property type="protein sequence ID" value="KAF2008005.1"/>
    <property type="molecule type" value="Genomic_DNA"/>
</dbReference>
<sequence length="237" mass="26902">MVRRVFHFRDPIQVLDICKYVGWSDMQSLIDCYENMYRMLEHSPAPALSSLVHERLIADPGTEVKRICFQWERFAALLSHFGLPTGEELPAHLLQLYESKLTASLELKGGVMGLPSIIGKLGGEKLWSQLKALRMHRIALSKLIGPALYIDFLATTNHFRVPMTDRLFLKALKHLGISPGDIAYVGDSEQRDMKPAIMEGTLTIHLDEAKHISLASFPPRINTLRKSYYMVADDRIE</sequence>
<dbReference type="Proteomes" id="UP000799779">
    <property type="component" value="Unassembled WGS sequence"/>
</dbReference>
<dbReference type="AlphaFoldDB" id="A0A6A5X4W1"/>
<protein>
    <recommendedName>
        <fullName evidence="3">HAD-like protein</fullName>
    </recommendedName>
</protein>
<proteinExistence type="predicted"/>
<dbReference type="OrthoDB" id="1694274at2759"/>
<evidence type="ECO:0000313" key="1">
    <source>
        <dbReference type="EMBL" id="KAF2008005.1"/>
    </source>
</evidence>
<keyword evidence="2" id="KW-1185">Reference proteome</keyword>
<name>A0A6A5X4W1_9PLEO</name>
<organism evidence="1 2">
    <name type="scientific">Amniculicola lignicola CBS 123094</name>
    <dbReference type="NCBI Taxonomy" id="1392246"/>
    <lineage>
        <taxon>Eukaryota</taxon>
        <taxon>Fungi</taxon>
        <taxon>Dikarya</taxon>
        <taxon>Ascomycota</taxon>
        <taxon>Pezizomycotina</taxon>
        <taxon>Dothideomycetes</taxon>
        <taxon>Pleosporomycetidae</taxon>
        <taxon>Pleosporales</taxon>
        <taxon>Amniculicolaceae</taxon>
        <taxon>Amniculicola</taxon>
    </lineage>
</organism>
<accession>A0A6A5X4W1</accession>
<dbReference type="InterPro" id="IPR036412">
    <property type="entry name" value="HAD-like_sf"/>
</dbReference>
<gene>
    <name evidence="1" type="ORF">P154DRAFT_13775</name>
</gene>
<dbReference type="Gene3D" id="3.40.50.1000">
    <property type="entry name" value="HAD superfamily/HAD-like"/>
    <property type="match status" value="1"/>
</dbReference>
<evidence type="ECO:0008006" key="3">
    <source>
        <dbReference type="Google" id="ProtNLM"/>
    </source>
</evidence>
<evidence type="ECO:0000313" key="2">
    <source>
        <dbReference type="Proteomes" id="UP000799779"/>
    </source>
</evidence>